<dbReference type="Gramene" id="SIN_1013664.t">
    <property type="protein sequence ID" value="SIN_1013664.t"/>
    <property type="gene ID" value="SIN_1013664"/>
</dbReference>
<dbReference type="SUPFAM" id="SSF57667">
    <property type="entry name" value="beta-beta-alpha zinc fingers"/>
    <property type="match status" value="1"/>
</dbReference>
<dbReference type="GO" id="GO:0046983">
    <property type="term" value="F:protein dimerization activity"/>
    <property type="evidence" value="ECO:0007669"/>
    <property type="project" value="InterPro"/>
</dbReference>
<keyword evidence="7" id="KW-0238">DNA-binding</keyword>
<evidence type="ECO:0000256" key="6">
    <source>
        <dbReference type="ARBA" id="ARBA00023015"/>
    </source>
</evidence>
<dbReference type="PROSITE" id="PS50808">
    <property type="entry name" value="ZF_BED"/>
    <property type="match status" value="1"/>
</dbReference>
<evidence type="ECO:0000256" key="8">
    <source>
        <dbReference type="ARBA" id="ARBA00023163"/>
    </source>
</evidence>
<dbReference type="InterPro" id="IPR012337">
    <property type="entry name" value="RNaseH-like_sf"/>
</dbReference>
<reference evidence="12" key="1">
    <citation type="submission" date="2024-10" db="UniProtKB">
        <authorList>
            <consortium name="RefSeq"/>
        </authorList>
    </citation>
    <scope>NUCLEOTIDE SEQUENCE [LARGE SCALE GENOMIC DNA]</scope>
    <source>
        <strain evidence="12">cv. Zhongzhi No. 13</strain>
    </source>
</reference>
<gene>
    <name evidence="13 14 15" type="primary">LOC105160955</name>
</gene>
<dbReference type="GO" id="GO:0003677">
    <property type="term" value="F:DNA binding"/>
    <property type="evidence" value="ECO:0007669"/>
    <property type="project" value="UniProtKB-KW"/>
</dbReference>
<evidence type="ECO:0000313" key="13">
    <source>
        <dbReference type="RefSeq" id="XP_011076819.1"/>
    </source>
</evidence>
<dbReference type="InterPro" id="IPR008906">
    <property type="entry name" value="HATC_C_dom"/>
</dbReference>
<dbReference type="Pfam" id="PF02892">
    <property type="entry name" value="zf-BED"/>
    <property type="match status" value="1"/>
</dbReference>
<evidence type="ECO:0000313" key="12">
    <source>
        <dbReference type="Proteomes" id="UP000504604"/>
    </source>
</evidence>
<keyword evidence="12" id="KW-1185">Reference proteome</keyword>
<keyword evidence="9" id="KW-0539">Nucleus</keyword>
<accession>A0A6I9T0M7</accession>
<dbReference type="RefSeq" id="XP_011076819.1">
    <property type="nucleotide sequence ID" value="XM_011078517.2"/>
</dbReference>
<sequence>MEISEEAVIVNSSRLKSVVWNDFDRVKKGETFAAICRHCKRILSGSSTSGTSHLRNHLIRCRRRSNHDITQLLTRGKRKQNTLALTSFSYNQAPVKNEVVTVASTNLEQGLKVGNINTGSVNFDYRRSQLDLARMIIMHGYPLGMVDDIGFKTLVRNLQPLFDLVTVSEVEADCMEIYKKEKQRVYEELDKLPGKVSLTVDRWATNGGTEYLCLIAHYIDDSWELKKKILNFLVVDPTQAEDSLSELVMTSLRNWDIDRKLFSLTIDNRSTYDRIVHRIRDQLCQHRFLMCEGQLFDVRCAASTVKLLVHDVLQTSGEIINKVRETIGYVKGSQGTQEKFNEIVQLVGINWQKGLFIDKPFRWNSTYMMLEAALECKEAFPQLQEHDPGFSMCPSGLDWDRLRAITSILKFFHEVFNVFVGRKHITANSYFAEICDIHLQLIEWCQKSDDFISSLALKLKSKFDEYWKKCSLIMAIAAILDPRFKMKLVEYYYPQIYGDSAPDCIDIVSNCMRALYSGHAIYSPLAAHGQSSASESSGSIVKDRLTGFDRFLHETSLSQNTKSDLDKYLEEPFFPRSVDFSILNWWKVHEPRYPVLSMMARNILGIPISKVAQESLFDTGDRALDHCWSSLKSDTLQALMCSQDWMRNELEVIDSKSSGTPVFALRYDTN</sequence>
<comment type="subunit">
    <text evidence="2">Homodimer.</text>
</comment>
<dbReference type="GO" id="GO:0008270">
    <property type="term" value="F:zinc ion binding"/>
    <property type="evidence" value="ECO:0007669"/>
    <property type="project" value="UniProtKB-KW"/>
</dbReference>
<evidence type="ECO:0000313" key="14">
    <source>
        <dbReference type="RefSeq" id="XP_011076827.1"/>
    </source>
</evidence>
<evidence type="ECO:0000256" key="4">
    <source>
        <dbReference type="ARBA" id="ARBA00022771"/>
    </source>
</evidence>
<dbReference type="PANTHER" id="PTHR46481:SF11">
    <property type="entry name" value="ZINC FINGER BED DOMAIN-CONTAINING PROTEIN RICESLEEPER 2-LIKE"/>
    <property type="match status" value="1"/>
</dbReference>
<keyword evidence="3" id="KW-0479">Metal-binding</keyword>
<evidence type="ECO:0000313" key="15">
    <source>
        <dbReference type="RefSeq" id="XP_011076835.1"/>
    </source>
</evidence>
<evidence type="ECO:0000256" key="5">
    <source>
        <dbReference type="ARBA" id="ARBA00022833"/>
    </source>
</evidence>
<dbReference type="AlphaFoldDB" id="A0A6I9T0M7"/>
<organism evidence="12 15">
    <name type="scientific">Sesamum indicum</name>
    <name type="common">Oriental sesame</name>
    <name type="synonym">Sesamum orientale</name>
    <dbReference type="NCBI Taxonomy" id="4182"/>
    <lineage>
        <taxon>Eukaryota</taxon>
        <taxon>Viridiplantae</taxon>
        <taxon>Streptophyta</taxon>
        <taxon>Embryophyta</taxon>
        <taxon>Tracheophyta</taxon>
        <taxon>Spermatophyta</taxon>
        <taxon>Magnoliopsida</taxon>
        <taxon>eudicotyledons</taxon>
        <taxon>Gunneridae</taxon>
        <taxon>Pentapetalae</taxon>
        <taxon>asterids</taxon>
        <taxon>lamiids</taxon>
        <taxon>Lamiales</taxon>
        <taxon>Pedaliaceae</taxon>
        <taxon>Sesamum</taxon>
    </lineage>
</organism>
<feature type="domain" description="BED-type" evidence="11">
    <location>
        <begin position="14"/>
        <end position="69"/>
    </location>
</feature>
<dbReference type="OrthoDB" id="1607513at2759"/>
<proteinExistence type="predicted"/>
<dbReference type="RefSeq" id="XP_011076827.1">
    <property type="nucleotide sequence ID" value="XM_011078525.2"/>
</dbReference>
<dbReference type="GO" id="GO:0005634">
    <property type="term" value="C:nucleus"/>
    <property type="evidence" value="ECO:0007669"/>
    <property type="project" value="UniProtKB-SubCell"/>
</dbReference>
<dbReference type="InterPro" id="IPR036236">
    <property type="entry name" value="Znf_C2H2_sf"/>
</dbReference>
<keyword evidence="4 10" id="KW-0863">Zinc-finger</keyword>
<dbReference type="Pfam" id="PF05699">
    <property type="entry name" value="Dimer_Tnp_hAT"/>
    <property type="match status" value="1"/>
</dbReference>
<comment type="subcellular location">
    <subcellularLocation>
        <location evidence="1">Nucleus</location>
    </subcellularLocation>
</comment>
<protein>
    <submittedName>
        <fullName evidence="13 14">Zinc finger BED domain-containing protein RICESLEEPER 1-like</fullName>
    </submittedName>
</protein>
<evidence type="ECO:0000256" key="3">
    <source>
        <dbReference type="ARBA" id="ARBA00022723"/>
    </source>
</evidence>
<dbReference type="InterPro" id="IPR025525">
    <property type="entry name" value="hAT-like_transposase_RNase-H"/>
</dbReference>
<keyword evidence="6" id="KW-0805">Transcription regulation</keyword>
<dbReference type="PANTHER" id="PTHR46481">
    <property type="entry name" value="ZINC FINGER BED DOMAIN-CONTAINING PROTEIN 4"/>
    <property type="match status" value="1"/>
</dbReference>
<dbReference type="KEGG" id="sind:105160955"/>
<evidence type="ECO:0000256" key="7">
    <source>
        <dbReference type="ARBA" id="ARBA00023125"/>
    </source>
</evidence>
<reference evidence="15" key="2">
    <citation type="submission" date="2025-04" db="UniProtKB">
        <authorList>
            <consortium name="RefSeq"/>
        </authorList>
    </citation>
    <scope>IDENTIFICATION</scope>
</reference>
<dbReference type="Pfam" id="PF14372">
    <property type="entry name" value="hAT-like_RNase-H"/>
    <property type="match status" value="1"/>
</dbReference>
<dbReference type="InterPro" id="IPR052035">
    <property type="entry name" value="ZnF_BED_domain_contain"/>
</dbReference>
<name>A0A6I9T0M7_SESIN</name>
<evidence type="ECO:0000259" key="11">
    <source>
        <dbReference type="PROSITE" id="PS50808"/>
    </source>
</evidence>
<dbReference type="InterPro" id="IPR003656">
    <property type="entry name" value="Znf_BED"/>
</dbReference>
<evidence type="ECO:0000256" key="1">
    <source>
        <dbReference type="ARBA" id="ARBA00004123"/>
    </source>
</evidence>
<dbReference type="GeneID" id="105160955"/>
<dbReference type="Proteomes" id="UP000504604">
    <property type="component" value="Linkage group LG1"/>
</dbReference>
<evidence type="ECO:0000256" key="2">
    <source>
        <dbReference type="ARBA" id="ARBA00011738"/>
    </source>
</evidence>
<evidence type="ECO:0000256" key="10">
    <source>
        <dbReference type="PROSITE-ProRule" id="PRU00027"/>
    </source>
</evidence>
<keyword evidence="8" id="KW-0804">Transcription</keyword>
<keyword evidence="5" id="KW-0862">Zinc</keyword>
<dbReference type="RefSeq" id="XP_011076835.1">
    <property type="nucleotide sequence ID" value="XM_011078533.2"/>
</dbReference>
<dbReference type="SUPFAM" id="SSF53098">
    <property type="entry name" value="Ribonuclease H-like"/>
    <property type="match status" value="1"/>
</dbReference>
<evidence type="ECO:0000256" key="9">
    <source>
        <dbReference type="ARBA" id="ARBA00023242"/>
    </source>
</evidence>
<dbReference type="SMART" id="SM00614">
    <property type="entry name" value="ZnF_BED"/>
    <property type="match status" value="1"/>
</dbReference>